<comment type="caution">
    <text evidence="1">The sequence shown here is derived from an EMBL/GenBank/DDBJ whole genome shotgun (WGS) entry which is preliminary data.</text>
</comment>
<proteinExistence type="predicted"/>
<accession>X1NGF2</accession>
<name>X1NGF2_9ZZZZ</name>
<gene>
    <name evidence="1" type="ORF">S06H3_52283</name>
</gene>
<feature type="non-terminal residue" evidence="1">
    <location>
        <position position="1"/>
    </location>
</feature>
<organism evidence="1">
    <name type="scientific">marine sediment metagenome</name>
    <dbReference type="NCBI Taxonomy" id="412755"/>
    <lineage>
        <taxon>unclassified sequences</taxon>
        <taxon>metagenomes</taxon>
        <taxon>ecological metagenomes</taxon>
    </lineage>
</organism>
<reference evidence="1" key="1">
    <citation type="journal article" date="2014" name="Front. Microbiol.">
        <title>High frequency of phylogenetically diverse reductive dehalogenase-homologous genes in deep subseafloor sedimentary metagenomes.</title>
        <authorList>
            <person name="Kawai M."/>
            <person name="Futagami T."/>
            <person name="Toyoda A."/>
            <person name="Takaki Y."/>
            <person name="Nishi S."/>
            <person name="Hori S."/>
            <person name="Arai W."/>
            <person name="Tsubouchi T."/>
            <person name="Morono Y."/>
            <person name="Uchiyama I."/>
            <person name="Ito T."/>
            <person name="Fujiyama A."/>
            <person name="Inagaki F."/>
            <person name="Takami H."/>
        </authorList>
    </citation>
    <scope>NUCLEOTIDE SEQUENCE</scope>
    <source>
        <strain evidence="1">Expedition CK06-06</strain>
    </source>
</reference>
<sequence length="101" mass="12051">YASFNIAIPRFGTQFRKEAILHHWASPQVDTMDQSSTYPVISTAELSSQKIWELRNKAIKRFYLRPFYLLQRLFSVRSLYEFKIHLQEGWALWKSIILAQE</sequence>
<dbReference type="AlphaFoldDB" id="X1NGF2"/>
<dbReference type="EMBL" id="BARV01033240">
    <property type="protein sequence ID" value="GAI43097.1"/>
    <property type="molecule type" value="Genomic_DNA"/>
</dbReference>
<evidence type="ECO:0000313" key="1">
    <source>
        <dbReference type="EMBL" id="GAI43097.1"/>
    </source>
</evidence>
<protein>
    <submittedName>
        <fullName evidence="1">Uncharacterized protein</fullName>
    </submittedName>
</protein>